<feature type="signal peptide" evidence="4">
    <location>
        <begin position="1"/>
        <end position="23"/>
    </location>
</feature>
<feature type="chain" id="PRO_5044990697" description="Peptidyl-prolyl cis-trans isomerase" evidence="4">
    <location>
        <begin position="24"/>
        <end position="224"/>
    </location>
</feature>
<evidence type="ECO:0000256" key="5">
    <source>
        <dbReference type="SAM" id="MobiDB-lite"/>
    </source>
</evidence>
<keyword evidence="8" id="KW-1185">Reference proteome</keyword>
<keyword evidence="4" id="KW-0732">Signal</keyword>
<dbReference type="Gene3D" id="2.40.100.10">
    <property type="entry name" value="Cyclophilin-like"/>
    <property type="match status" value="1"/>
</dbReference>
<dbReference type="CDD" id="cd01920">
    <property type="entry name" value="cyclophilin_EcCYP_like"/>
    <property type="match status" value="1"/>
</dbReference>
<sequence>MNAIKSFIAATFLIGLLSGVSHAENPTVVLETTKGDITVELFEDKAPITVTNFLQYVDSDFYNGTIFHRIIPGFMIQGGGFTEQMSEKATLSPIKNEANNGLYNDRTTLSMARTSDPDSATSQFFINVRSNLSLDRRAGNDGYAVFGRVIDGMYVVDDIVIQDTTRVGGHADVPVEPIIITNVYRKADEAALTIDKEKAIDADATSEEAISHPPVDQDIPQNNG</sequence>
<comment type="caution">
    <text evidence="7">The sequence shown here is derived from an EMBL/GenBank/DDBJ whole genome shotgun (WGS) entry which is preliminary data.</text>
</comment>
<organism evidence="7 8">
    <name type="scientific">Sinobacterium norvegicum</name>
    <dbReference type="NCBI Taxonomy" id="1641715"/>
    <lineage>
        <taxon>Bacteria</taxon>
        <taxon>Pseudomonadati</taxon>
        <taxon>Pseudomonadota</taxon>
        <taxon>Gammaproteobacteria</taxon>
        <taxon>Cellvibrionales</taxon>
        <taxon>Spongiibacteraceae</taxon>
        <taxon>Sinobacterium</taxon>
    </lineage>
</organism>
<accession>A0ABM9ABX7</accession>
<dbReference type="EC" id="5.2.1.8" evidence="4"/>
<evidence type="ECO:0000256" key="4">
    <source>
        <dbReference type="RuleBase" id="RU363019"/>
    </source>
</evidence>
<evidence type="ECO:0000313" key="7">
    <source>
        <dbReference type="EMBL" id="CAH0990465.1"/>
    </source>
</evidence>
<dbReference type="Proteomes" id="UP000838100">
    <property type="component" value="Unassembled WGS sequence"/>
</dbReference>
<gene>
    <name evidence="7" type="ORF">SIN8267_00557</name>
</gene>
<dbReference type="InterPro" id="IPR020892">
    <property type="entry name" value="Cyclophilin-type_PPIase_CS"/>
</dbReference>
<dbReference type="PANTHER" id="PTHR43246">
    <property type="entry name" value="PEPTIDYL-PROLYL CIS-TRANS ISOMERASE CYP38, CHLOROPLASTIC"/>
    <property type="match status" value="1"/>
</dbReference>
<dbReference type="PROSITE" id="PS00170">
    <property type="entry name" value="CSA_PPIASE_1"/>
    <property type="match status" value="1"/>
</dbReference>
<dbReference type="EMBL" id="CAKLPX010000001">
    <property type="protein sequence ID" value="CAH0990465.1"/>
    <property type="molecule type" value="Genomic_DNA"/>
</dbReference>
<reference evidence="7" key="1">
    <citation type="submission" date="2021-12" db="EMBL/GenBank/DDBJ databases">
        <authorList>
            <person name="Rodrigo-Torres L."/>
            <person name="Arahal R. D."/>
            <person name="Lucena T."/>
        </authorList>
    </citation>
    <scope>NUCLEOTIDE SEQUENCE</scope>
    <source>
        <strain evidence="7">CECT 8267</strain>
    </source>
</reference>
<dbReference type="InterPro" id="IPR002130">
    <property type="entry name" value="Cyclophilin-type_PPIase_dom"/>
</dbReference>
<dbReference type="SUPFAM" id="SSF50891">
    <property type="entry name" value="Cyclophilin-like"/>
    <property type="match status" value="1"/>
</dbReference>
<comment type="catalytic activity">
    <reaction evidence="4">
        <text>[protein]-peptidylproline (omega=180) = [protein]-peptidylproline (omega=0)</text>
        <dbReference type="Rhea" id="RHEA:16237"/>
        <dbReference type="Rhea" id="RHEA-COMP:10747"/>
        <dbReference type="Rhea" id="RHEA-COMP:10748"/>
        <dbReference type="ChEBI" id="CHEBI:83833"/>
        <dbReference type="ChEBI" id="CHEBI:83834"/>
        <dbReference type="EC" id="5.2.1.8"/>
    </reaction>
</comment>
<name>A0ABM9ABX7_9GAMM</name>
<evidence type="ECO:0000256" key="2">
    <source>
        <dbReference type="ARBA" id="ARBA00023110"/>
    </source>
</evidence>
<dbReference type="InterPro" id="IPR044665">
    <property type="entry name" value="E_coli_cyclophilin_A-like"/>
</dbReference>
<evidence type="ECO:0000313" key="8">
    <source>
        <dbReference type="Proteomes" id="UP000838100"/>
    </source>
</evidence>
<comment type="function">
    <text evidence="4">PPIases accelerate the folding of proteins. It catalyzes the cis-trans isomerization of proline imidic peptide bonds in oligopeptides.</text>
</comment>
<evidence type="ECO:0000256" key="1">
    <source>
        <dbReference type="ARBA" id="ARBA00007365"/>
    </source>
</evidence>
<dbReference type="Pfam" id="PF00160">
    <property type="entry name" value="Pro_isomerase"/>
    <property type="match status" value="1"/>
</dbReference>
<feature type="domain" description="PPIase cyclophilin-type" evidence="6">
    <location>
        <begin position="35"/>
        <end position="185"/>
    </location>
</feature>
<keyword evidence="3 4" id="KW-0413">Isomerase</keyword>
<evidence type="ECO:0000256" key="3">
    <source>
        <dbReference type="ARBA" id="ARBA00023235"/>
    </source>
</evidence>
<dbReference type="PRINTS" id="PR00153">
    <property type="entry name" value="CSAPPISMRASE"/>
</dbReference>
<comment type="similarity">
    <text evidence="1 4">Belongs to the cyclophilin-type PPIase family.</text>
</comment>
<protein>
    <recommendedName>
        <fullName evidence="4">Peptidyl-prolyl cis-trans isomerase</fullName>
        <shortName evidence="4">PPIase</shortName>
        <ecNumber evidence="4">5.2.1.8</ecNumber>
    </recommendedName>
</protein>
<feature type="region of interest" description="Disordered" evidence="5">
    <location>
        <begin position="202"/>
        <end position="224"/>
    </location>
</feature>
<dbReference type="InterPro" id="IPR029000">
    <property type="entry name" value="Cyclophilin-like_dom_sf"/>
</dbReference>
<evidence type="ECO:0000259" key="6">
    <source>
        <dbReference type="PROSITE" id="PS50072"/>
    </source>
</evidence>
<dbReference type="PROSITE" id="PS50072">
    <property type="entry name" value="CSA_PPIASE_2"/>
    <property type="match status" value="1"/>
</dbReference>
<proteinExistence type="inferred from homology"/>
<keyword evidence="2 4" id="KW-0697">Rotamase</keyword>